<evidence type="ECO:0000256" key="3">
    <source>
        <dbReference type="ARBA" id="ARBA00023172"/>
    </source>
</evidence>
<feature type="domain" description="Tyr recombinase" evidence="5">
    <location>
        <begin position="195"/>
        <end position="382"/>
    </location>
</feature>
<evidence type="ECO:0000313" key="8">
    <source>
        <dbReference type="Proteomes" id="UP000646579"/>
    </source>
</evidence>
<dbReference type="InterPro" id="IPR002104">
    <property type="entry name" value="Integrase_catalytic"/>
</dbReference>
<sequence length="390" mass="43483">MASITKRNWTKPNGEEREAWLLTWFDASGKRHRKQFARKREADAARIEKEGEVAKGTFRAGADKFTVEQAVGDYVKHLEARNERDQRVTRTYLDSTRAELENYVLAKPRDEESKVFSRATTFTDGIGHMKLARLTPADVDDWKDKLLAAGVTVATTRRVLSSLRRVLAYAITKNNVAINAAAGVKVVTGRKDAPKKIVPPSKATLKAMLEVAPSDMRLRIAFAAATGLRASEQWALRWHHLDLDGGEVTVETRVDAHAQEGFTKSEAGTRTVPLGSGMVAQLEAWRKRSPYPADTDLVFPNTRGGYVRHGNMIKREYKALLDKLEGERPNWHALRHFAVSSWIAAGLPPKTIQTFAGHATLAITMDRYGHLFPGETHKAAFDRLASDIFG</sequence>
<dbReference type="PANTHER" id="PTHR30349">
    <property type="entry name" value="PHAGE INTEGRASE-RELATED"/>
    <property type="match status" value="1"/>
</dbReference>
<dbReference type="EMBL" id="BMZE01000001">
    <property type="protein sequence ID" value="GHA11262.1"/>
    <property type="molecule type" value="Genomic_DNA"/>
</dbReference>
<feature type="domain" description="Core-binding (CB)" evidence="6">
    <location>
        <begin position="65"/>
        <end position="171"/>
    </location>
</feature>
<dbReference type="PANTHER" id="PTHR30349:SF94">
    <property type="entry name" value="INTEGRASE_RECOMBINASE HI_1414-RELATED"/>
    <property type="match status" value="1"/>
</dbReference>
<evidence type="ECO:0000259" key="6">
    <source>
        <dbReference type="PROSITE" id="PS51900"/>
    </source>
</evidence>
<dbReference type="Proteomes" id="UP000646579">
    <property type="component" value="Unassembled WGS sequence"/>
</dbReference>
<comment type="caution">
    <text evidence="7">The sequence shown here is derived from an EMBL/GenBank/DDBJ whole genome shotgun (WGS) entry which is preliminary data.</text>
</comment>
<evidence type="ECO:0000256" key="2">
    <source>
        <dbReference type="ARBA" id="ARBA00023125"/>
    </source>
</evidence>
<dbReference type="InterPro" id="IPR011010">
    <property type="entry name" value="DNA_brk_join_enz"/>
</dbReference>
<dbReference type="SUPFAM" id="SSF56349">
    <property type="entry name" value="DNA breaking-rejoining enzymes"/>
    <property type="match status" value="1"/>
</dbReference>
<protein>
    <submittedName>
        <fullName evidence="7">Integrase</fullName>
    </submittedName>
</protein>
<keyword evidence="8" id="KW-1185">Reference proteome</keyword>
<gene>
    <name evidence="7" type="primary">int</name>
    <name evidence="7" type="ORF">GCM10007989_01960</name>
</gene>
<organism evidence="7 8">
    <name type="scientific">Devosia pacifica</name>
    <dbReference type="NCBI Taxonomy" id="1335967"/>
    <lineage>
        <taxon>Bacteria</taxon>
        <taxon>Pseudomonadati</taxon>
        <taxon>Pseudomonadota</taxon>
        <taxon>Alphaproteobacteria</taxon>
        <taxon>Hyphomicrobiales</taxon>
        <taxon>Devosiaceae</taxon>
        <taxon>Devosia</taxon>
    </lineage>
</organism>
<dbReference type="Gene3D" id="1.10.150.130">
    <property type="match status" value="1"/>
</dbReference>
<keyword evidence="3" id="KW-0233">DNA recombination</keyword>
<keyword evidence="1" id="KW-0229">DNA integration</keyword>
<name>A0A918VP29_9HYPH</name>
<proteinExistence type="predicted"/>
<dbReference type="GO" id="GO:0006310">
    <property type="term" value="P:DNA recombination"/>
    <property type="evidence" value="ECO:0007669"/>
    <property type="project" value="UniProtKB-KW"/>
</dbReference>
<dbReference type="PROSITE" id="PS51898">
    <property type="entry name" value="TYR_RECOMBINASE"/>
    <property type="match status" value="1"/>
</dbReference>
<dbReference type="AlphaFoldDB" id="A0A918VP29"/>
<dbReference type="GO" id="GO:0015074">
    <property type="term" value="P:DNA integration"/>
    <property type="evidence" value="ECO:0007669"/>
    <property type="project" value="UniProtKB-KW"/>
</dbReference>
<evidence type="ECO:0000256" key="1">
    <source>
        <dbReference type="ARBA" id="ARBA00022908"/>
    </source>
</evidence>
<accession>A0A918VP29</accession>
<dbReference type="InterPro" id="IPR013762">
    <property type="entry name" value="Integrase-like_cat_sf"/>
</dbReference>
<dbReference type="InterPro" id="IPR010998">
    <property type="entry name" value="Integrase_recombinase_N"/>
</dbReference>
<dbReference type="InterPro" id="IPR050090">
    <property type="entry name" value="Tyrosine_recombinase_XerCD"/>
</dbReference>
<dbReference type="PROSITE" id="PS51900">
    <property type="entry name" value="CB"/>
    <property type="match status" value="1"/>
</dbReference>
<reference evidence="7" key="2">
    <citation type="submission" date="2020-09" db="EMBL/GenBank/DDBJ databases">
        <authorList>
            <person name="Sun Q."/>
            <person name="Kim S."/>
        </authorList>
    </citation>
    <scope>NUCLEOTIDE SEQUENCE</scope>
    <source>
        <strain evidence="7">KCTC 32437</strain>
    </source>
</reference>
<dbReference type="InterPro" id="IPR044068">
    <property type="entry name" value="CB"/>
</dbReference>
<dbReference type="CDD" id="cd01189">
    <property type="entry name" value="INT_ICEBs1_C_like"/>
    <property type="match status" value="1"/>
</dbReference>
<evidence type="ECO:0000313" key="7">
    <source>
        <dbReference type="EMBL" id="GHA11262.1"/>
    </source>
</evidence>
<dbReference type="Pfam" id="PF00589">
    <property type="entry name" value="Phage_integrase"/>
    <property type="match status" value="1"/>
</dbReference>
<dbReference type="Gene3D" id="1.10.443.10">
    <property type="entry name" value="Intergrase catalytic core"/>
    <property type="match status" value="1"/>
</dbReference>
<reference evidence="7" key="1">
    <citation type="journal article" date="2014" name="Int. J. Syst. Evol. Microbiol.">
        <title>Complete genome sequence of Corynebacterium casei LMG S-19264T (=DSM 44701T), isolated from a smear-ripened cheese.</title>
        <authorList>
            <consortium name="US DOE Joint Genome Institute (JGI-PGF)"/>
            <person name="Walter F."/>
            <person name="Albersmeier A."/>
            <person name="Kalinowski J."/>
            <person name="Ruckert C."/>
        </authorList>
    </citation>
    <scope>NUCLEOTIDE SEQUENCE</scope>
    <source>
        <strain evidence="7">KCTC 32437</strain>
    </source>
</reference>
<dbReference type="GO" id="GO:0003677">
    <property type="term" value="F:DNA binding"/>
    <property type="evidence" value="ECO:0007669"/>
    <property type="project" value="UniProtKB-UniRule"/>
</dbReference>
<keyword evidence="2 4" id="KW-0238">DNA-binding</keyword>
<evidence type="ECO:0000256" key="4">
    <source>
        <dbReference type="PROSITE-ProRule" id="PRU01248"/>
    </source>
</evidence>
<evidence type="ECO:0000259" key="5">
    <source>
        <dbReference type="PROSITE" id="PS51898"/>
    </source>
</evidence>